<organism evidence="12 13">
    <name type="scientific">Oleiphilus messinensis</name>
    <dbReference type="NCBI Taxonomy" id="141451"/>
    <lineage>
        <taxon>Bacteria</taxon>
        <taxon>Pseudomonadati</taxon>
        <taxon>Pseudomonadota</taxon>
        <taxon>Gammaproteobacteria</taxon>
        <taxon>Oceanospirillales</taxon>
        <taxon>Oleiphilaceae</taxon>
        <taxon>Oleiphilus</taxon>
    </lineage>
</organism>
<feature type="domain" description="Peptidase S49" evidence="10">
    <location>
        <begin position="114"/>
        <end position="256"/>
    </location>
</feature>
<dbReference type="EMBL" id="CP021425">
    <property type="protein sequence ID" value="ARU57431.1"/>
    <property type="molecule type" value="Genomic_DNA"/>
</dbReference>
<accession>A0A1Y0IAE2</accession>
<dbReference type="RefSeq" id="WP_087462328.1">
    <property type="nucleotide sequence ID" value="NZ_CP021425.1"/>
</dbReference>
<evidence type="ECO:0000256" key="2">
    <source>
        <dbReference type="ARBA" id="ARBA00008683"/>
    </source>
</evidence>
<keyword evidence="6" id="KW-0378">Hydrolase</keyword>
<keyword evidence="4 12" id="KW-0645">Protease</keyword>
<evidence type="ECO:0000313" key="12">
    <source>
        <dbReference type="EMBL" id="ARU57431.1"/>
    </source>
</evidence>
<dbReference type="Pfam" id="PF08496">
    <property type="entry name" value="Peptidase_S49_N"/>
    <property type="match status" value="1"/>
</dbReference>
<dbReference type="OrthoDB" id="5614232at2"/>
<evidence type="ECO:0000256" key="5">
    <source>
        <dbReference type="ARBA" id="ARBA00022692"/>
    </source>
</evidence>
<dbReference type="Pfam" id="PF01343">
    <property type="entry name" value="Peptidase_S49"/>
    <property type="match status" value="1"/>
</dbReference>
<evidence type="ECO:0000256" key="7">
    <source>
        <dbReference type="ARBA" id="ARBA00022825"/>
    </source>
</evidence>
<dbReference type="GO" id="GO:0004252">
    <property type="term" value="F:serine-type endopeptidase activity"/>
    <property type="evidence" value="ECO:0007669"/>
    <property type="project" value="InterPro"/>
</dbReference>
<evidence type="ECO:0000256" key="3">
    <source>
        <dbReference type="ARBA" id="ARBA00022475"/>
    </source>
</evidence>
<dbReference type="GO" id="GO:0006508">
    <property type="term" value="P:proteolysis"/>
    <property type="evidence" value="ECO:0007669"/>
    <property type="project" value="UniProtKB-KW"/>
</dbReference>
<protein>
    <submittedName>
        <fullName evidence="12">ClpP class periplasmic serine protease</fullName>
    </submittedName>
</protein>
<dbReference type="InterPro" id="IPR013703">
    <property type="entry name" value="Peptidase_S49_N_proteobac"/>
</dbReference>
<dbReference type="Proteomes" id="UP000196027">
    <property type="component" value="Chromosome"/>
</dbReference>
<proteinExistence type="inferred from homology"/>
<evidence type="ECO:0000256" key="1">
    <source>
        <dbReference type="ARBA" id="ARBA00004236"/>
    </source>
</evidence>
<feature type="domain" description="Peptidase S49 N-terminal proteobacteria" evidence="11">
    <location>
        <begin position="6"/>
        <end position="111"/>
    </location>
</feature>
<evidence type="ECO:0000259" key="11">
    <source>
        <dbReference type="Pfam" id="PF08496"/>
    </source>
</evidence>
<keyword evidence="9" id="KW-0472">Membrane</keyword>
<dbReference type="CDD" id="cd07023">
    <property type="entry name" value="S49_Sppa_N_C"/>
    <property type="match status" value="1"/>
</dbReference>
<dbReference type="InterPro" id="IPR002142">
    <property type="entry name" value="Peptidase_S49"/>
</dbReference>
<keyword evidence="7" id="KW-0720">Serine protease</keyword>
<keyword evidence="8" id="KW-1133">Transmembrane helix</keyword>
<reference evidence="12 13" key="1">
    <citation type="submission" date="2017-05" db="EMBL/GenBank/DDBJ databases">
        <title>Genomic insights into alkan degradation activity of Oleiphilus messinensis.</title>
        <authorList>
            <person name="Kozyavkin S.A."/>
            <person name="Slesarev A.I."/>
            <person name="Golyshin P.N."/>
            <person name="Korzhenkov A."/>
            <person name="Golyshina O.N."/>
            <person name="Toshchakov S.V."/>
        </authorList>
    </citation>
    <scope>NUCLEOTIDE SEQUENCE [LARGE SCALE GENOMIC DNA]</scope>
    <source>
        <strain evidence="12 13">ME102</strain>
    </source>
</reference>
<dbReference type="AlphaFoldDB" id="A0A1Y0IAE2"/>
<evidence type="ECO:0000256" key="9">
    <source>
        <dbReference type="ARBA" id="ARBA00023136"/>
    </source>
</evidence>
<dbReference type="PANTHER" id="PTHR42987:SF4">
    <property type="entry name" value="PROTEASE SOHB-RELATED"/>
    <property type="match status" value="1"/>
</dbReference>
<keyword evidence="5" id="KW-0812">Transmembrane</keyword>
<dbReference type="InterPro" id="IPR029045">
    <property type="entry name" value="ClpP/crotonase-like_dom_sf"/>
</dbReference>
<evidence type="ECO:0000313" key="13">
    <source>
        <dbReference type="Proteomes" id="UP000196027"/>
    </source>
</evidence>
<dbReference type="NCBIfam" id="NF008745">
    <property type="entry name" value="PRK11778.1"/>
    <property type="match status" value="1"/>
</dbReference>
<comment type="subcellular location">
    <subcellularLocation>
        <location evidence="1">Cell membrane</location>
    </subcellularLocation>
</comment>
<sequence>MSKLTGGFLHVSVLNDLYTGMTKALEQKGIKKKEESFSVKELVAQLKASKKPKPTLFVIDFVGDVQATGVDALAREVSAVIDTAKPTDEVLLRLDSPGGVVHGYGQAAAELERLKQANIRLTVAVDQVAASGGYMMACIADRIVAAPLAIVGSIGVIAEMPNIHKLLQKVGIEYEQAVAGEYKRPLSVFTENTSDGREKFTETVQKTHELFRSHVQTHRSIKDFDKVANGHVFYGQEALSKNLVDEIATSESLISQYCRTHKVITLRWMEPVSWADRLGMVAQLTLSHAIDGVTNRLTRLRLG</sequence>
<comment type="similarity">
    <text evidence="2">Belongs to the peptidase S49 family.</text>
</comment>
<dbReference type="Gene3D" id="6.20.330.10">
    <property type="match status" value="1"/>
</dbReference>
<evidence type="ECO:0000259" key="10">
    <source>
        <dbReference type="Pfam" id="PF01343"/>
    </source>
</evidence>
<keyword evidence="13" id="KW-1185">Reference proteome</keyword>
<evidence type="ECO:0000256" key="6">
    <source>
        <dbReference type="ARBA" id="ARBA00022801"/>
    </source>
</evidence>
<dbReference type="Gene3D" id="3.90.226.10">
    <property type="entry name" value="2-enoyl-CoA Hydratase, Chain A, domain 1"/>
    <property type="match status" value="1"/>
</dbReference>
<dbReference type="SUPFAM" id="SSF52096">
    <property type="entry name" value="ClpP/crotonase"/>
    <property type="match status" value="1"/>
</dbReference>
<dbReference type="PANTHER" id="PTHR42987">
    <property type="entry name" value="PEPTIDASE S49"/>
    <property type="match status" value="1"/>
</dbReference>
<evidence type="ECO:0000256" key="8">
    <source>
        <dbReference type="ARBA" id="ARBA00022989"/>
    </source>
</evidence>
<name>A0A1Y0IAE2_9GAMM</name>
<dbReference type="KEGG" id="ome:OLMES_3393"/>
<evidence type="ECO:0000256" key="4">
    <source>
        <dbReference type="ARBA" id="ARBA00022670"/>
    </source>
</evidence>
<gene>
    <name evidence="12" type="ORF">OLMES_3393</name>
</gene>
<dbReference type="GO" id="GO:0005886">
    <property type="term" value="C:plasma membrane"/>
    <property type="evidence" value="ECO:0007669"/>
    <property type="project" value="UniProtKB-SubCell"/>
</dbReference>
<dbReference type="InterPro" id="IPR047272">
    <property type="entry name" value="S49_SppA_C"/>
</dbReference>
<keyword evidence="3" id="KW-1003">Cell membrane</keyword>